<evidence type="ECO:0000256" key="2">
    <source>
        <dbReference type="ARBA" id="ARBA00005194"/>
    </source>
</evidence>
<dbReference type="GeneID" id="30200636"/>
<dbReference type="GO" id="GO:0016020">
    <property type="term" value="C:membrane"/>
    <property type="evidence" value="ECO:0007669"/>
    <property type="project" value="UniProtKB-SubCell"/>
</dbReference>
<keyword evidence="8 13" id="KW-1133">Transmembrane helix</keyword>
<gene>
    <name evidence="14" type="ORF">WICANDRAFT_62526</name>
</gene>
<evidence type="ECO:0000256" key="7">
    <source>
        <dbReference type="ARBA" id="ARBA00022832"/>
    </source>
</evidence>
<evidence type="ECO:0000256" key="8">
    <source>
        <dbReference type="ARBA" id="ARBA00022989"/>
    </source>
</evidence>
<dbReference type="EMBL" id="KV454210">
    <property type="protein sequence ID" value="ODQ59950.1"/>
    <property type="molecule type" value="Genomic_DNA"/>
</dbReference>
<sequence>MPQRVNLRESPALYKALKSYNIVAMFMYGAILARLFILLPLVGRKFLAGGIGDFFNKVMTGICVGEVVLSLFKLLPIQLPLIILQNWIKLFIVWGILNRDEKILNHSCYSLLIFCWGVYGFIGYIYWFWKLKNIGRVPKKLRSLFENLQLIIFPIASSVEFITIFLSLKYFSEDDKNLKLFTQVVLLGYIPTKFYLYKRLIFKIFKIETGKED</sequence>
<feature type="transmembrane region" description="Helical" evidence="13">
    <location>
        <begin position="79"/>
        <end position="97"/>
    </location>
</feature>
<keyword evidence="15" id="KW-1185">Reference proteome</keyword>
<keyword evidence="9" id="KW-0443">Lipid metabolism</keyword>
<dbReference type="Pfam" id="PF04387">
    <property type="entry name" value="PTPLA"/>
    <property type="match status" value="1"/>
</dbReference>
<evidence type="ECO:0000256" key="5">
    <source>
        <dbReference type="ARBA" id="ARBA00022516"/>
    </source>
</evidence>
<feature type="transmembrane region" description="Helical" evidence="13">
    <location>
        <begin position="20"/>
        <end position="42"/>
    </location>
</feature>
<evidence type="ECO:0000256" key="9">
    <source>
        <dbReference type="ARBA" id="ARBA00023098"/>
    </source>
</evidence>
<feature type="transmembrane region" description="Helical" evidence="13">
    <location>
        <begin position="109"/>
        <end position="129"/>
    </location>
</feature>
<evidence type="ECO:0000256" key="12">
    <source>
        <dbReference type="ARBA" id="ARBA00023239"/>
    </source>
</evidence>
<dbReference type="RefSeq" id="XP_019039157.1">
    <property type="nucleotide sequence ID" value="XM_019183390.1"/>
</dbReference>
<evidence type="ECO:0000256" key="1">
    <source>
        <dbReference type="ARBA" id="ARBA00004141"/>
    </source>
</evidence>
<evidence type="ECO:0000256" key="13">
    <source>
        <dbReference type="SAM" id="Phobius"/>
    </source>
</evidence>
<keyword evidence="6 13" id="KW-0812">Transmembrane</keyword>
<feature type="transmembrane region" description="Helical" evidence="13">
    <location>
        <begin position="150"/>
        <end position="168"/>
    </location>
</feature>
<dbReference type="GO" id="GO:0102158">
    <property type="term" value="F:very-long-chain (3R)-3-hydroxyacyl-CoA dehydratase activity"/>
    <property type="evidence" value="ECO:0007669"/>
    <property type="project" value="UniProtKB-EC"/>
</dbReference>
<comment type="pathway">
    <text evidence="2">Lipid metabolism; fatty acid biosynthesis.</text>
</comment>
<dbReference type="UniPathway" id="UPA00094"/>
<keyword evidence="11" id="KW-0275">Fatty acid biosynthesis</keyword>
<keyword evidence="7" id="KW-0276">Fatty acid metabolism</keyword>
<dbReference type="GO" id="GO:0006633">
    <property type="term" value="P:fatty acid biosynthetic process"/>
    <property type="evidence" value="ECO:0007669"/>
    <property type="project" value="UniProtKB-UniPathway"/>
</dbReference>
<evidence type="ECO:0000313" key="14">
    <source>
        <dbReference type="EMBL" id="ODQ59950.1"/>
    </source>
</evidence>
<evidence type="ECO:0000256" key="3">
    <source>
        <dbReference type="ARBA" id="ARBA00007811"/>
    </source>
</evidence>
<evidence type="ECO:0000256" key="6">
    <source>
        <dbReference type="ARBA" id="ARBA00022692"/>
    </source>
</evidence>
<organism evidence="14 15">
    <name type="scientific">Wickerhamomyces anomalus (strain ATCC 58044 / CBS 1984 / NCYC 433 / NRRL Y-366-8)</name>
    <name type="common">Yeast</name>
    <name type="synonym">Hansenula anomala</name>
    <dbReference type="NCBI Taxonomy" id="683960"/>
    <lineage>
        <taxon>Eukaryota</taxon>
        <taxon>Fungi</taxon>
        <taxon>Dikarya</taxon>
        <taxon>Ascomycota</taxon>
        <taxon>Saccharomycotina</taxon>
        <taxon>Saccharomycetes</taxon>
        <taxon>Phaffomycetales</taxon>
        <taxon>Wickerhamomycetaceae</taxon>
        <taxon>Wickerhamomyces</taxon>
    </lineage>
</organism>
<dbReference type="OrthoDB" id="46988at2759"/>
<name>A0A1E3P3Y5_WICAA</name>
<evidence type="ECO:0000256" key="11">
    <source>
        <dbReference type="ARBA" id="ARBA00023160"/>
    </source>
</evidence>
<proteinExistence type="inferred from homology"/>
<comment type="similarity">
    <text evidence="3">Belongs to the very long-chain fatty acids dehydratase HACD family.</text>
</comment>
<comment type="subcellular location">
    <subcellularLocation>
        <location evidence="1">Membrane</location>
        <topology evidence="1">Multi-pass membrane protein</topology>
    </subcellularLocation>
</comment>
<evidence type="ECO:0000256" key="4">
    <source>
        <dbReference type="ARBA" id="ARBA00013122"/>
    </source>
</evidence>
<dbReference type="InterPro" id="IPR007482">
    <property type="entry name" value="Tyr_Pase-like_PTPLA"/>
</dbReference>
<evidence type="ECO:0000256" key="10">
    <source>
        <dbReference type="ARBA" id="ARBA00023136"/>
    </source>
</evidence>
<keyword evidence="12" id="KW-0456">Lyase</keyword>
<dbReference type="EC" id="4.2.1.134" evidence="4"/>
<keyword evidence="10 13" id="KW-0472">Membrane</keyword>
<dbReference type="STRING" id="683960.A0A1E3P3Y5"/>
<protein>
    <recommendedName>
        <fullName evidence="4">very-long-chain (3R)-3-hydroxyacyl-CoA dehydratase</fullName>
        <ecNumber evidence="4">4.2.1.134</ecNumber>
    </recommendedName>
</protein>
<reference evidence="14 15" key="1">
    <citation type="journal article" date="2016" name="Proc. Natl. Acad. Sci. U.S.A.">
        <title>Comparative genomics of biotechnologically important yeasts.</title>
        <authorList>
            <person name="Riley R."/>
            <person name="Haridas S."/>
            <person name="Wolfe K.H."/>
            <person name="Lopes M.R."/>
            <person name="Hittinger C.T."/>
            <person name="Goeker M."/>
            <person name="Salamov A.A."/>
            <person name="Wisecaver J.H."/>
            <person name="Long T.M."/>
            <person name="Calvey C.H."/>
            <person name="Aerts A.L."/>
            <person name="Barry K.W."/>
            <person name="Choi C."/>
            <person name="Clum A."/>
            <person name="Coughlan A.Y."/>
            <person name="Deshpande S."/>
            <person name="Douglass A.P."/>
            <person name="Hanson S.J."/>
            <person name="Klenk H.-P."/>
            <person name="LaButti K.M."/>
            <person name="Lapidus A."/>
            <person name="Lindquist E.A."/>
            <person name="Lipzen A.M."/>
            <person name="Meier-Kolthoff J.P."/>
            <person name="Ohm R.A."/>
            <person name="Otillar R.P."/>
            <person name="Pangilinan J.L."/>
            <person name="Peng Y."/>
            <person name="Rokas A."/>
            <person name="Rosa C.A."/>
            <person name="Scheuner C."/>
            <person name="Sibirny A.A."/>
            <person name="Slot J.C."/>
            <person name="Stielow J.B."/>
            <person name="Sun H."/>
            <person name="Kurtzman C.P."/>
            <person name="Blackwell M."/>
            <person name="Grigoriev I.V."/>
            <person name="Jeffries T.W."/>
        </authorList>
    </citation>
    <scope>NUCLEOTIDE SEQUENCE [LARGE SCALE GENOMIC DNA]</scope>
    <source>
        <strain evidence="15">ATCC 58044 / CBS 1984 / NCYC 433 / NRRL Y-366-8</strain>
    </source>
</reference>
<evidence type="ECO:0000313" key="15">
    <source>
        <dbReference type="Proteomes" id="UP000094112"/>
    </source>
</evidence>
<dbReference type="Proteomes" id="UP000094112">
    <property type="component" value="Unassembled WGS sequence"/>
</dbReference>
<dbReference type="AlphaFoldDB" id="A0A1E3P3Y5"/>
<keyword evidence="5" id="KW-0444">Lipid biosynthesis</keyword>
<accession>A0A1E3P3Y5</accession>